<evidence type="ECO:0000256" key="4">
    <source>
        <dbReference type="ARBA" id="ARBA00022741"/>
    </source>
</evidence>
<feature type="transmembrane region" description="Helical" evidence="13">
    <location>
        <begin position="135"/>
        <end position="153"/>
    </location>
</feature>
<dbReference type="Pfam" id="PF11028">
    <property type="entry name" value="TMEM260-like"/>
    <property type="match status" value="1"/>
</dbReference>
<dbReference type="FunFam" id="2.40.50.360:FF:000002">
    <property type="entry name" value="RuvB-like helicase"/>
    <property type="match status" value="1"/>
</dbReference>
<dbReference type="Gene3D" id="2.40.50.360">
    <property type="entry name" value="RuvB-like helicase, domain II"/>
    <property type="match status" value="1"/>
</dbReference>
<sequence>MPLPWLWTLLLSQLIYTTVWPLDRLPGGDSGELLAEACVGGVAHPPGYPLLLSMLRLVRWAAQQCGYNTIAGDETSSVHFVLLANAMNAFVAAGAAACVTHTVHLLTSRSSSVEAIAAGLCFALSKLTWEYARGIEVFALNNFLVGVLHILVVRHFMQPTMKNACMGAFVCGLGLTNQHTIVLFEVPFILWVLLTRRFCVVELMLVAATFVAGLSIYLQTILSAQEPTPGTWGDTSTLTGLFAHVRRKEYGTLRLSPLQGDSEGLLARLAAYIMDCLDDFHWTGLMLMALGVRTRLFPNIGNNSKLQQEGTLLRGYVGLAQMSALVCYLVVFHSLANLPLDSPMPRAVSSRFNMQPNTILAVWLGLGLAEAAPRIASAVTLDMKWAKVIRFSFCLTLVATQYQRNQPVGDVYSAGDMIRKHGEDIFHVIPRSAVLLSYTDINWNSLRYLQACESVRPDVTLLSLQLLPFPWFTRQQKLYPDIIFPPIRHDASTVKSSRGYAQLLHNFLAANMGKHGDHLFLDLHAVNDEDIASNGQYLGFKLTPNGLVWKVSLPPPSVADRDILYSRWKSILPSAVQFAPSLYPAGSWEFAAATIANDARYQGGLFALSYWIERGRAVQHVSEAAKFVLGMRHALQLLTQVEANAAVADGSWGLTYEIYDLLKNTALAAMRFTSGLELMESLINPLKDHQQRNGASRQDKIELQTLQKSLDETRQVSRSVPQRDISSCTSQRLPLGTSTFSIMSSTVKTQAEVKDITRIERIGAHSHIRGLGLDDSLEPRASSQGMVGQTEARKAAGIVAKMIEEGNIAGRAILLAGKPGTGKTAIAMGIAQALGEDTPFTTIAGSEVFSLEMSKTEALTQVFRRSIGVRIMEETEIIEGEVVEIQVDTPTGGVGDKVGRLTLRTTEMETVYDLGAKMIDSLTKEKVEAGDVITINKESGKISKLGRSFTRSRDYDAMGAQTRFVQCPEGELQKRKEVVHVVSLHEIDVINSRSQGFLALFAGDTGEIKDEVREQIDTKVAEWREEGKATIVPGVLFIDEVHMLDIECFSWLNRALESDMAPVLIIATNRGITRIRGTNYKSPHGIPIDLLDRLMIIPTKPYSEAEMRKILTIRCEEEDVEMTEEAKDLLTRIAVETSLRYAIQMIITASLVCLKRKGTEVDVPDIKRVYSLFADVKRSTQFLMEYQREFMFHEMDDEEEDEDMEQ</sequence>
<keyword evidence="7" id="KW-0347">Helicase</keyword>
<keyword evidence="13" id="KW-0812">Transmembrane</keyword>
<evidence type="ECO:0000256" key="6">
    <source>
        <dbReference type="ARBA" id="ARBA00022801"/>
    </source>
</evidence>
<accession>A0A6G0LPF0</accession>
<comment type="similarity">
    <text evidence="2">Belongs to the RuvB family.</text>
</comment>
<keyword evidence="11" id="KW-0234">DNA repair</keyword>
<dbReference type="InterPro" id="IPR042487">
    <property type="entry name" value="RuvBL1/2_DNA/RNA_bd_dom"/>
</dbReference>
<keyword evidence="10" id="KW-0804">Transcription</keyword>
<dbReference type="GO" id="GO:0005634">
    <property type="term" value="C:nucleus"/>
    <property type="evidence" value="ECO:0007669"/>
    <property type="project" value="UniProtKB-SubCell"/>
</dbReference>
<evidence type="ECO:0000256" key="13">
    <source>
        <dbReference type="SAM" id="Phobius"/>
    </source>
</evidence>
<comment type="caution">
    <text evidence="16">The sequence shown here is derived from an EMBL/GenBank/DDBJ whole genome shotgun (WGS) entry which is preliminary data.</text>
</comment>
<evidence type="ECO:0000256" key="3">
    <source>
        <dbReference type="ARBA" id="ARBA00012551"/>
    </source>
</evidence>
<dbReference type="AlphaFoldDB" id="A0A6G0LPF0"/>
<keyword evidence="13" id="KW-0472">Membrane</keyword>
<feature type="transmembrane region" description="Helical" evidence="13">
    <location>
        <begin position="78"/>
        <end position="99"/>
    </location>
</feature>
<dbReference type="Gene3D" id="3.40.50.300">
    <property type="entry name" value="P-loop containing nucleotide triphosphate hydrolases"/>
    <property type="match status" value="1"/>
</dbReference>
<feature type="chain" id="PRO_5026183793" description="DNA helicase" evidence="14">
    <location>
        <begin position="18"/>
        <end position="1206"/>
    </location>
</feature>
<keyword evidence="5" id="KW-0227">DNA damage</keyword>
<evidence type="ECO:0000313" key="17">
    <source>
        <dbReference type="Proteomes" id="UP000488956"/>
    </source>
</evidence>
<evidence type="ECO:0000259" key="15">
    <source>
        <dbReference type="SMART" id="SM00382"/>
    </source>
</evidence>
<dbReference type="EMBL" id="QXFX01000192">
    <property type="protein sequence ID" value="KAE9126446.1"/>
    <property type="molecule type" value="Genomic_DNA"/>
</dbReference>
<dbReference type="SMART" id="SM00382">
    <property type="entry name" value="AAA"/>
    <property type="match status" value="1"/>
</dbReference>
<keyword evidence="13" id="KW-1133">Transmembrane helix</keyword>
<feature type="transmembrane region" description="Helical" evidence="13">
    <location>
        <begin position="315"/>
        <end position="336"/>
    </location>
</feature>
<feature type="transmembrane region" description="Helical" evidence="13">
    <location>
        <begin position="165"/>
        <end position="194"/>
    </location>
</feature>
<dbReference type="GO" id="GO:0006281">
    <property type="term" value="P:DNA repair"/>
    <property type="evidence" value="ECO:0007669"/>
    <property type="project" value="UniProtKB-KW"/>
</dbReference>
<dbReference type="Pfam" id="PF17856">
    <property type="entry name" value="TIP49_C"/>
    <property type="match status" value="1"/>
</dbReference>
<dbReference type="FunFam" id="1.10.8.60:FF:000010">
    <property type="entry name" value="RuvB-like helicase"/>
    <property type="match status" value="1"/>
</dbReference>
<dbReference type="InterPro" id="IPR010339">
    <property type="entry name" value="TIP49_P-loop"/>
</dbReference>
<keyword evidence="9" id="KW-0805">Transcription regulation</keyword>
<feature type="signal peptide" evidence="14">
    <location>
        <begin position="1"/>
        <end position="17"/>
    </location>
</feature>
<dbReference type="Pfam" id="PF06068">
    <property type="entry name" value="TIP49"/>
    <property type="match status" value="1"/>
</dbReference>
<name>A0A6G0LPF0_9STRA</name>
<feature type="transmembrane region" description="Helical" evidence="13">
    <location>
        <begin position="200"/>
        <end position="218"/>
    </location>
</feature>
<evidence type="ECO:0000256" key="7">
    <source>
        <dbReference type="ARBA" id="ARBA00022806"/>
    </source>
</evidence>
<dbReference type="InterPro" id="IPR021280">
    <property type="entry name" value="TMEM260-like"/>
</dbReference>
<dbReference type="InterPro" id="IPR041048">
    <property type="entry name" value="RuvB-like_C"/>
</dbReference>
<evidence type="ECO:0000256" key="10">
    <source>
        <dbReference type="ARBA" id="ARBA00023163"/>
    </source>
</evidence>
<keyword evidence="8" id="KW-0067">ATP-binding</keyword>
<proteinExistence type="inferred from homology"/>
<reference evidence="16 17" key="1">
    <citation type="submission" date="2018-09" db="EMBL/GenBank/DDBJ databases">
        <title>Genomic investigation of the strawberry pathogen Phytophthora fragariae indicates pathogenicity is determined by transcriptional variation in three key races.</title>
        <authorList>
            <person name="Adams T.M."/>
            <person name="Armitage A.D."/>
            <person name="Sobczyk M.K."/>
            <person name="Bates H.J."/>
            <person name="Dunwell J.M."/>
            <person name="Nellist C.F."/>
            <person name="Harrison R.J."/>
        </authorList>
    </citation>
    <scope>NUCLEOTIDE SEQUENCE [LARGE SCALE GENOMIC DNA]</scope>
    <source>
        <strain evidence="16 17">ONT-3</strain>
    </source>
</reference>
<evidence type="ECO:0000256" key="8">
    <source>
        <dbReference type="ARBA" id="ARBA00022840"/>
    </source>
</evidence>
<comment type="subcellular location">
    <subcellularLocation>
        <location evidence="1">Nucleus</location>
    </subcellularLocation>
</comment>
<dbReference type="Proteomes" id="UP000488956">
    <property type="component" value="Unassembled WGS sequence"/>
</dbReference>
<evidence type="ECO:0000256" key="12">
    <source>
        <dbReference type="ARBA" id="ARBA00023242"/>
    </source>
</evidence>
<keyword evidence="6" id="KW-0378">Hydrolase</keyword>
<evidence type="ECO:0000256" key="2">
    <source>
        <dbReference type="ARBA" id="ARBA00007519"/>
    </source>
</evidence>
<evidence type="ECO:0000256" key="14">
    <source>
        <dbReference type="SAM" id="SignalP"/>
    </source>
</evidence>
<evidence type="ECO:0000256" key="9">
    <source>
        <dbReference type="ARBA" id="ARBA00023015"/>
    </source>
</evidence>
<organism evidence="16 17">
    <name type="scientific">Phytophthora fragariae</name>
    <dbReference type="NCBI Taxonomy" id="53985"/>
    <lineage>
        <taxon>Eukaryota</taxon>
        <taxon>Sar</taxon>
        <taxon>Stramenopiles</taxon>
        <taxon>Oomycota</taxon>
        <taxon>Peronosporomycetes</taxon>
        <taxon>Peronosporales</taxon>
        <taxon>Peronosporaceae</taxon>
        <taxon>Phytophthora</taxon>
    </lineage>
</organism>
<dbReference type="GO" id="GO:0003678">
    <property type="term" value="F:DNA helicase activity"/>
    <property type="evidence" value="ECO:0007669"/>
    <property type="project" value="UniProtKB-EC"/>
</dbReference>
<dbReference type="PANTHER" id="PTHR11093">
    <property type="entry name" value="RUVB-RELATED REPTIN AND PONTIN"/>
    <property type="match status" value="1"/>
</dbReference>
<dbReference type="InterPro" id="IPR027238">
    <property type="entry name" value="RuvB-like"/>
</dbReference>
<dbReference type="GO" id="GO:0016787">
    <property type="term" value="F:hydrolase activity"/>
    <property type="evidence" value="ECO:0007669"/>
    <property type="project" value="UniProtKB-KW"/>
</dbReference>
<dbReference type="FunFam" id="3.40.50.300:FF:002221">
    <property type="entry name" value="RuvB-like 2"/>
    <property type="match status" value="2"/>
</dbReference>
<dbReference type="Gene3D" id="1.10.8.60">
    <property type="match status" value="1"/>
</dbReference>
<keyword evidence="14" id="KW-0732">Signal</keyword>
<keyword evidence="4" id="KW-0547">Nucleotide-binding</keyword>
<evidence type="ECO:0000313" key="16">
    <source>
        <dbReference type="EMBL" id="KAE9126446.1"/>
    </source>
</evidence>
<dbReference type="InterPro" id="IPR027417">
    <property type="entry name" value="P-loop_NTPase"/>
</dbReference>
<feature type="domain" description="AAA+ ATPase" evidence="15">
    <location>
        <begin position="809"/>
        <end position="1111"/>
    </location>
</feature>
<protein>
    <recommendedName>
        <fullName evidence="3">DNA helicase</fullName>
        <ecNumber evidence="3">3.6.4.12</ecNumber>
    </recommendedName>
</protein>
<gene>
    <name evidence="16" type="ORF">PF010_g5273</name>
</gene>
<evidence type="ECO:0000256" key="5">
    <source>
        <dbReference type="ARBA" id="ARBA00022763"/>
    </source>
</evidence>
<evidence type="ECO:0000256" key="1">
    <source>
        <dbReference type="ARBA" id="ARBA00004123"/>
    </source>
</evidence>
<evidence type="ECO:0000256" key="11">
    <source>
        <dbReference type="ARBA" id="ARBA00023204"/>
    </source>
</evidence>
<dbReference type="GO" id="GO:0005524">
    <property type="term" value="F:ATP binding"/>
    <property type="evidence" value="ECO:0007669"/>
    <property type="project" value="UniProtKB-KW"/>
</dbReference>
<dbReference type="SUPFAM" id="SSF52540">
    <property type="entry name" value="P-loop containing nucleoside triphosphate hydrolases"/>
    <property type="match status" value="1"/>
</dbReference>
<keyword evidence="12" id="KW-0539">Nucleus</keyword>
<dbReference type="EC" id="3.6.4.12" evidence="3"/>
<dbReference type="InterPro" id="IPR003593">
    <property type="entry name" value="AAA+_ATPase"/>
</dbReference>